<evidence type="ECO:0000259" key="3">
    <source>
        <dbReference type="PROSITE" id="PS51186"/>
    </source>
</evidence>
<dbReference type="PROSITE" id="PS51186">
    <property type="entry name" value="GNAT"/>
    <property type="match status" value="1"/>
</dbReference>
<dbReference type="PROSITE" id="PS01227">
    <property type="entry name" value="UPF0012"/>
    <property type="match status" value="1"/>
</dbReference>
<sequence length="521" mass="59710">MEPLDLAEFEWKMVVRPLTIDDFDDLIALARKCFPGMEPWGRDQIESQLAVFPEGQLCVEIDGKLAASSSSLILEYDAGLEWHNWKAIADSGYIRNHKPKGDTLYGIEIMVDPEFRGMKLSRRLYDARKDLCRRMNLSQIIIGGRIPGYHKFAQEMSAREYIDSVLEKNSYDPVLTAQLSNGFVVRGLTPNYLPSDTESCGYATHAVWSNLEYISGAKRRFHHVIEPIRVCVVQYQLRTIQTFEEFAKQCEFFLDTASDYKCDFVLFPELFTTQLLSLPGVDASRPGQAARQLADYTPKYLDMFTEMAIKYDINVIGGSQFVVENDTLYNVAYLFRRDGSIGKQYKIHITPSERKWWGVNPGKSVEVFDTDCGRIAIQVCYDIEFPELTRIATQKGAQIVFVPFNTDTRHGYLRVRYCAQARCIENHLYVAISGCTGNLPFVENSDIHYAQSGIFTPADAEFARDAIAAECNPNVETVIIHDLDFEQLRRHREQGSVQNWNDRKRDMYKIVYEEDGKTHEI</sequence>
<dbReference type="Gene3D" id="3.40.630.30">
    <property type="match status" value="1"/>
</dbReference>
<keyword evidence="5" id="KW-1185">Reference proteome</keyword>
<keyword evidence="4" id="KW-0378">Hydrolase</keyword>
<organism evidence="4 5">
    <name type="scientific">Rubripirellula lacrimiformis</name>
    <dbReference type="NCBI Taxonomy" id="1930273"/>
    <lineage>
        <taxon>Bacteria</taxon>
        <taxon>Pseudomonadati</taxon>
        <taxon>Planctomycetota</taxon>
        <taxon>Planctomycetia</taxon>
        <taxon>Pirellulales</taxon>
        <taxon>Pirellulaceae</taxon>
        <taxon>Rubripirellula</taxon>
    </lineage>
</organism>
<protein>
    <submittedName>
        <fullName evidence="4">(R)-stereoselective amidase</fullName>
        <ecNumber evidence="4">3.5.1.100</ecNumber>
    </submittedName>
</protein>
<comment type="similarity">
    <text evidence="1">Belongs to the carbon-nitrogen hydrolase superfamily. NIT1/NIT2 family.</text>
</comment>
<dbReference type="InterPro" id="IPR016181">
    <property type="entry name" value="Acyl_CoA_acyltransferase"/>
</dbReference>
<name>A0A517NHN3_9BACT</name>
<feature type="domain" description="N-acetyltransferase" evidence="3">
    <location>
        <begin position="13"/>
        <end position="214"/>
    </location>
</feature>
<feature type="domain" description="CN hydrolase" evidence="2">
    <location>
        <begin position="228"/>
        <end position="485"/>
    </location>
</feature>
<proteinExistence type="inferred from homology"/>
<accession>A0A517NHN3</accession>
<gene>
    <name evidence="4" type="primary">ramA_2</name>
    <name evidence="4" type="ORF">K227x_50600</name>
</gene>
<dbReference type="PANTHER" id="PTHR23088">
    <property type="entry name" value="NITRILASE-RELATED"/>
    <property type="match status" value="1"/>
</dbReference>
<dbReference type="Pfam" id="PF00795">
    <property type="entry name" value="CN_hydrolase"/>
    <property type="match status" value="1"/>
</dbReference>
<dbReference type="OrthoDB" id="9811121at2"/>
<evidence type="ECO:0000313" key="5">
    <source>
        <dbReference type="Proteomes" id="UP000318538"/>
    </source>
</evidence>
<evidence type="ECO:0000256" key="1">
    <source>
        <dbReference type="ARBA" id="ARBA00010613"/>
    </source>
</evidence>
<dbReference type="InterPro" id="IPR001110">
    <property type="entry name" value="UPF0012_CS"/>
</dbReference>
<dbReference type="SUPFAM" id="SSF55729">
    <property type="entry name" value="Acyl-CoA N-acyltransferases (Nat)"/>
    <property type="match status" value="1"/>
</dbReference>
<evidence type="ECO:0000313" key="4">
    <source>
        <dbReference type="EMBL" id="QDT06644.1"/>
    </source>
</evidence>
<reference evidence="4 5" key="1">
    <citation type="submission" date="2019-02" db="EMBL/GenBank/DDBJ databases">
        <title>Deep-cultivation of Planctomycetes and their phenomic and genomic characterization uncovers novel biology.</title>
        <authorList>
            <person name="Wiegand S."/>
            <person name="Jogler M."/>
            <person name="Boedeker C."/>
            <person name="Pinto D."/>
            <person name="Vollmers J."/>
            <person name="Rivas-Marin E."/>
            <person name="Kohn T."/>
            <person name="Peeters S.H."/>
            <person name="Heuer A."/>
            <person name="Rast P."/>
            <person name="Oberbeckmann S."/>
            <person name="Bunk B."/>
            <person name="Jeske O."/>
            <person name="Meyerdierks A."/>
            <person name="Storesund J.E."/>
            <person name="Kallscheuer N."/>
            <person name="Luecker S."/>
            <person name="Lage O.M."/>
            <person name="Pohl T."/>
            <person name="Merkel B.J."/>
            <person name="Hornburger P."/>
            <person name="Mueller R.-W."/>
            <person name="Bruemmer F."/>
            <person name="Labrenz M."/>
            <person name="Spormann A.M."/>
            <person name="Op den Camp H."/>
            <person name="Overmann J."/>
            <person name="Amann R."/>
            <person name="Jetten M.S.M."/>
            <person name="Mascher T."/>
            <person name="Medema M.H."/>
            <person name="Devos D.P."/>
            <person name="Kaster A.-K."/>
            <person name="Ovreas L."/>
            <person name="Rohde M."/>
            <person name="Galperin M.Y."/>
            <person name="Jogler C."/>
        </authorList>
    </citation>
    <scope>NUCLEOTIDE SEQUENCE [LARGE SCALE GENOMIC DNA]</scope>
    <source>
        <strain evidence="4 5">K22_7</strain>
    </source>
</reference>
<dbReference type="SUPFAM" id="SSF56317">
    <property type="entry name" value="Carbon-nitrogen hydrolase"/>
    <property type="match status" value="1"/>
</dbReference>
<dbReference type="RefSeq" id="WP_145173557.1">
    <property type="nucleotide sequence ID" value="NZ_CP036525.1"/>
</dbReference>
<dbReference type="Gene3D" id="3.60.110.10">
    <property type="entry name" value="Carbon-nitrogen hydrolase"/>
    <property type="match status" value="1"/>
</dbReference>
<dbReference type="PANTHER" id="PTHR23088:SF50">
    <property type="entry name" value="HYDROLASE YHCX"/>
    <property type="match status" value="1"/>
</dbReference>
<dbReference type="CDD" id="cd07574">
    <property type="entry name" value="nitrilase_Rim1_like"/>
    <property type="match status" value="1"/>
</dbReference>
<dbReference type="InterPro" id="IPR036526">
    <property type="entry name" value="C-N_Hydrolase_sf"/>
</dbReference>
<dbReference type="AlphaFoldDB" id="A0A517NHN3"/>
<dbReference type="KEGG" id="rlc:K227x_50600"/>
<evidence type="ECO:0000259" key="2">
    <source>
        <dbReference type="PROSITE" id="PS50263"/>
    </source>
</evidence>
<dbReference type="GO" id="GO:0016787">
    <property type="term" value="F:hydrolase activity"/>
    <property type="evidence" value="ECO:0007669"/>
    <property type="project" value="UniProtKB-KW"/>
</dbReference>
<dbReference type="Pfam" id="PF00583">
    <property type="entry name" value="Acetyltransf_1"/>
    <property type="match status" value="1"/>
</dbReference>
<dbReference type="PROSITE" id="PS50263">
    <property type="entry name" value="CN_HYDROLASE"/>
    <property type="match status" value="1"/>
</dbReference>
<dbReference type="CDD" id="cd04301">
    <property type="entry name" value="NAT_SF"/>
    <property type="match status" value="1"/>
</dbReference>
<dbReference type="InterPro" id="IPR000182">
    <property type="entry name" value="GNAT_dom"/>
</dbReference>
<dbReference type="InterPro" id="IPR003010">
    <property type="entry name" value="C-N_Hydrolase"/>
</dbReference>
<dbReference type="Proteomes" id="UP000318538">
    <property type="component" value="Chromosome"/>
</dbReference>
<dbReference type="EMBL" id="CP036525">
    <property type="protein sequence ID" value="QDT06644.1"/>
    <property type="molecule type" value="Genomic_DNA"/>
</dbReference>
<dbReference type="EC" id="3.5.1.100" evidence="4"/>
<dbReference type="GO" id="GO:0016747">
    <property type="term" value="F:acyltransferase activity, transferring groups other than amino-acyl groups"/>
    <property type="evidence" value="ECO:0007669"/>
    <property type="project" value="InterPro"/>
</dbReference>